<sequence length="518" mass="59061">MSALNGYLESWSFRSTEGVEDELPDLSCELEQVLGPSGVICMEELSADDLMHVLGSPQDVCMPGELSHLSPLDIEQVLGIPEQGGLDNAPTVDDLILSRILEAEFHFSSLEEKLDSFEADIIDILQQALQRHKTIRFFLQTEVELIKTNDASGRYTLMYAGCQDVKPPAFIANRRALLNINAPDDMCFYYSILAALYPVSSNPHRSKHYEPFLSNLKGVIPAPMPRERIKHFEELNSLAINVYSVEEKEIFPLQLSENIFAIYADFEAILQPNPDPSKYSVRVPCSYCYIVVDPESNIVHKEIYRGENPAEKGAAHKICNLNYRNNSKFRCLLHGAKNYDNHFLIKALRHVPHKHLTIIPMNIGKYSVILVDDVIFLDSFQFLSAPLNTLSSNLPQDGFKVLSQCFPYQTDLLRRKGVYPYEYMTDSSKFSETSLPPIEYFSSKLLNESCSNESYAFAQQVWEELNCTTLGDYHDIYLIGDVALLADIFQYFRDLCLRHYQLDPILNFLHRLSLLTQH</sequence>
<dbReference type="EMBL" id="CP092864">
    <property type="protein sequence ID" value="UYV63202.1"/>
    <property type="molecule type" value="Genomic_DNA"/>
</dbReference>
<proteinExistence type="predicted"/>
<evidence type="ECO:0000313" key="2">
    <source>
        <dbReference type="Proteomes" id="UP001235939"/>
    </source>
</evidence>
<organism evidence="1 2">
    <name type="scientific">Cordylochernes scorpioides</name>
    <dbReference type="NCBI Taxonomy" id="51811"/>
    <lineage>
        <taxon>Eukaryota</taxon>
        <taxon>Metazoa</taxon>
        <taxon>Ecdysozoa</taxon>
        <taxon>Arthropoda</taxon>
        <taxon>Chelicerata</taxon>
        <taxon>Arachnida</taxon>
        <taxon>Pseudoscorpiones</taxon>
        <taxon>Cheliferoidea</taxon>
        <taxon>Chernetidae</taxon>
        <taxon>Cordylochernes</taxon>
    </lineage>
</organism>
<dbReference type="Proteomes" id="UP001235939">
    <property type="component" value="Chromosome 02"/>
</dbReference>
<reference evidence="1 2" key="1">
    <citation type="submission" date="2022-01" db="EMBL/GenBank/DDBJ databases">
        <title>A chromosomal length assembly of Cordylochernes scorpioides.</title>
        <authorList>
            <person name="Zeh D."/>
            <person name="Zeh J."/>
        </authorList>
    </citation>
    <scope>NUCLEOTIDE SEQUENCE [LARGE SCALE GENOMIC DNA]</scope>
    <source>
        <strain evidence="1">IN4F17</strain>
        <tissue evidence="1">Whole Body</tissue>
    </source>
</reference>
<dbReference type="PANTHER" id="PTHR31511">
    <property type="entry name" value="PROTEIN CBG23764"/>
    <property type="match status" value="1"/>
</dbReference>
<dbReference type="SUPFAM" id="SSF53098">
    <property type="entry name" value="Ribonuclease H-like"/>
    <property type="match status" value="1"/>
</dbReference>
<keyword evidence="2" id="KW-1185">Reference proteome</keyword>
<gene>
    <name evidence="1" type="ORF">LAZ67_2003426</name>
</gene>
<evidence type="ECO:0000313" key="1">
    <source>
        <dbReference type="EMBL" id="UYV63202.1"/>
    </source>
</evidence>
<protein>
    <recommendedName>
        <fullName evidence="3">DNA-directed DNA polymerase</fullName>
    </recommendedName>
</protein>
<accession>A0ABY6K3M3</accession>
<dbReference type="InterPro" id="IPR012337">
    <property type="entry name" value="RNaseH-like_sf"/>
</dbReference>
<dbReference type="PANTHER" id="PTHR31511:SF12">
    <property type="entry name" value="RHO TERMINATION FACTOR N-TERMINAL DOMAIN-CONTAINING PROTEIN"/>
    <property type="match status" value="1"/>
</dbReference>
<evidence type="ECO:0008006" key="3">
    <source>
        <dbReference type="Google" id="ProtNLM"/>
    </source>
</evidence>
<name>A0ABY6K3M3_9ARAC</name>